<organism evidence="2 3">
    <name type="scientific">Nesidiocoris tenuis</name>
    <dbReference type="NCBI Taxonomy" id="355587"/>
    <lineage>
        <taxon>Eukaryota</taxon>
        <taxon>Metazoa</taxon>
        <taxon>Ecdysozoa</taxon>
        <taxon>Arthropoda</taxon>
        <taxon>Hexapoda</taxon>
        <taxon>Insecta</taxon>
        <taxon>Pterygota</taxon>
        <taxon>Neoptera</taxon>
        <taxon>Paraneoptera</taxon>
        <taxon>Hemiptera</taxon>
        <taxon>Heteroptera</taxon>
        <taxon>Panheteroptera</taxon>
        <taxon>Cimicomorpha</taxon>
        <taxon>Miridae</taxon>
        <taxon>Dicyphina</taxon>
        <taxon>Nesidiocoris</taxon>
    </lineage>
</organism>
<name>A0A6H5HMN8_9HEMI</name>
<evidence type="ECO:0000256" key="1">
    <source>
        <dbReference type="SAM" id="MobiDB-lite"/>
    </source>
</evidence>
<evidence type="ECO:0000313" key="3">
    <source>
        <dbReference type="Proteomes" id="UP000479000"/>
    </source>
</evidence>
<proteinExistence type="predicted"/>
<feature type="region of interest" description="Disordered" evidence="1">
    <location>
        <begin position="29"/>
        <end position="86"/>
    </location>
</feature>
<dbReference type="OrthoDB" id="8882621at2759"/>
<gene>
    <name evidence="2" type="ORF">NTEN_LOCUS23193</name>
</gene>
<keyword evidence="3" id="KW-1185">Reference proteome</keyword>
<reference evidence="2 3" key="1">
    <citation type="submission" date="2020-02" db="EMBL/GenBank/DDBJ databases">
        <authorList>
            <person name="Ferguson B K."/>
        </authorList>
    </citation>
    <scope>NUCLEOTIDE SEQUENCE [LARGE SCALE GENOMIC DNA]</scope>
</reference>
<protein>
    <submittedName>
        <fullName evidence="2">Uncharacterized protein</fullName>
    </submittedName>
</protein>
<sequence>MEYGHNQVSMVSNRMLPSAISSENILAMAAGSGKSSESSSRSLSPESSSGQRTVVQPSRPARKRRPAPKPPAKPAPQPPNTQKKDAPVKFDLQYSIFLDSGSSVTQTSPELLIRHYLDLFLGLQPADFVGFPIK</sequence>
<dbReference type="Proteomes" id="UP000479000">
    <property type="component" value="Unassembled WGS sequence"/>
</dbReference>
<feature type="compositionally biased region" description="Low complexity" evidence="1">
    <location>
        <begin position="31"/>
        <end position="50"/>
    </location>
</feature>
<accession>A0A6H5HMN8</accession>
<feature type="compositionally biased region" description="Pro residues" evidence="1">
    <location>
        <begin position="68"/>
        <end position="79"/>
    </location>
</feature>
<dbReference type="AlphaFoldDB" id="A0A6H5HMN8"/>
<evidence type="ECO:0000313" key="2">
    <source>
        <dbReference type="EMBL" id="CAB0019481.1"/>
    </source>
</evidence>
<dbReference type="EMBL" id="CADCXU010033966">
    <property type="protein sequence ID" value="CAB0019481.1"/>
    <property type="molecule type" value="Genomic_DNA"/>
</dbReference>